<evidence type="ECO:0000256" key="1">
    <source>
        <dbReference type="SAM" id="Phobius"/>
    </source>
</evidence>
<protein>
    <submittedName>
        <fullName evidence="2">Uncharacterized protein</fullName>
    </submittedName>
</protein>
<reference evidence="2 3" key="1">
    <citation type="submission" date="2019-02" db="EMBL/GenBank/DDBJ databases">
        <title>Deep-cultivation of Planctomycetes and their phenomic and genomic characterization uncovers novel biology.</title>
        <authorList>
            <person name="Wiegand S."/>
            <person name="Jogler M."/>
            <person name="Boedeker C."/>
            <person name="Pinto D."/>
            <person name="Vollmers J."/>
            <person name="Rivas-Marin E."/>
            <person name="Kohn T."/>
            <person name="Peeters S.H."/>
            <person name="Heuer A."/>
            <person name="Rast P."/>
            <person name="Oberbeckmann S."/>
            <person name="Bunk B."/>
            <person name="Jeske O."/>
            <person name="Meyerdierks A."/>
            <person name="Storesund J.E."/>
            <person name="Kallscheuer N."/>
            <person name="Luecker S."/>
            <person name="Lage O.M."/>
            <person name="Pohl T."/>
            <person name="Merkel B.J."/>
            <person name="Hornburger P."/>
            <person name="Mueller R.-W."/>
            <person name="Bruemmer F."/>
            <person name="Labrenz M."/>
            <person name="Spormann A.M."/>
            <person name="Op Den Camp H."/>
            <person name="Overmann J."/>
            <person name="Amann R."/>
            <person name="Jetten M.S.M."/>
            <person name="Mascher T."/>
            <person name="Medema M.H."/>
            <person name="Devos D.P."/>
            <person name="Kaster A.-K."/>
            <person name="Ovreas L."/>
            <person name="Rohde M."/>
            <person name="Galperin M.Y."/>
            <person name="Jogler C."/>
        </authorList>
    </citation>
    <scope>NUCLEOTIDE SEQUENCE [LARGE SCALE GENOMIC DNA]</scope>
    <source>
        <strain evidence="2 3">KOR34</strain>
    </source>
</reference>
<comment type="caution">
    <text evidence="2">The sequence shown here is derived from an EMBL/GenBank/DDBJ whole genome shotgun (WGS) entry which is preliminary data.</text>
</comment>
<evidence type="ECO:0000313" key="3">
    <source>
        <dbReference type="Proteomes" id="UP000316714"/>
    </source>
</evidence>
<dbReference type="RefSeq" id="WP_146563884.1">
    <property type="nucleotide sequence ID" value="NZ_SIHJ01000001.1"/>
</dbReference>
<gene>
    <name evidence="2" type="ORF">KOR34_16730</name>
</gene>
<proteinExistence type="predicted"/>
<organism evidence="2 3">
    <name type="scientific">Posidoniimonas corsicana</name>
    <dbReference type="NCBI Taxonomy" id="1938618"/>
    <lineage>
        <taxon>Bacteria</taxon>
        <taxon>Pseudomonadati</taxon>
        <taxon>Planctomycetota</taxon>
        <taxon>Planctomycetia</taxon>
        <taxon>Pirellulales</taxon>
        <taxon>Lacipirellulaceae</taxon>
        <taxon>Posidoniimonas</taxon>
    </lineage>
</organism>
<keyword evidence="3" id="KW-1185">Reference proteome</keyword>
<accession>A0A5C5VFA4</accession>
<feature type="transmembrane region" description="Helical" evidence="1">
    <location>
        <begin position="12"/>
        <end position="29"/>
    </location>
</feature>
<name>A0A5C5VFA4_9BACT</name>
<dbReference type="Proteomes" id="UP000316714">
    <property type="component" value="Unassembled WGS sequence"/>
</dbReference>
<dbReference type="AlphaFoldDB" id="A0A5C5VFA4"/>
<feature type="transmembrane region" description="Helical" evidence="1">
    <location>
        <begin position="35"/>
        <end position="52"/>
    </location>
</feature>
<sequence>MNDYWKAMTRNLVSVVGGTLALNLLPPDADRSPDAIGTCVVIGVVLAWVVTTREMRLQAEQRETSG</sequence>
<keyword evidence="1" id="KW-0472">Membrane</keyword>
<keyword evidence="1" id="KW-1133">Transmembrane helix</keyword>
<keyword evidence="1" id="KW-0812">Transmembrane</keyword>
<dbReference type="EMBL" id="SIHJ01000001">
    <property type="protein sequence ID" value="TWT36733.1"/>
    <property type="molecule type" value="Genomic_DNA"/>
</dbReference>
<evidence type="ECO:0000313" key="2">
    <source>
        <dbReference type="EMBL" id="TWT36733.1"/>
    </source>
</evidence>